<organism evidence="3 4">
    <name type="scientific">Acidothermus cellulolyticus (strain ATCC 43068 / DSM 8971 / 11B)</name>
    <dbReference type="NCBI Taxonomy" id="351607"/>
    <lineage>
        <taxon>Bacteria</taxon>
        <taxon>Bacillati</taxon>
        <taxon>Actinomycetota</taxon>
        <taxon>Actinomycetes</taxon>
        <taxon>Acidothermales</taxon>
        <taxon>Acidothermaceae</taxon>
        <taxon>Acidothermus</taxon>
    </lineage>
</organism>
<dbReference type="InParanoid" id="A0LWF2"/>
<dbReference type="eggNOG" id="COG2267">
    <property type="taxonomic scope" value="Bacteria"/>
</dbReference>
<reference evidence="3 4" key="1">
    <citation type="journal article" date="2009" name="Genome Res.">
        <title>Complete genome of the cellulolytic thermophile Acidothermus cellulolyticus 11B provides insights into its ecophysiological and evolutionary adaptations.</title>
        <authorList>
            <person name="Barabote R.D."/>
            <person name="Xie G."/>
            <person name="Leu D.H."/>
            <person name="Normand P."/>
            <person name="Necsulea A."/>
            <person name="Daubin V."/>
            <person name="Medigue C."/>
            <person name="Adney W.S."/>
            <person name="Xu X.C."/>
            <person name="Lapidus A."/>
            <person name="Parales R.E."/>
            <person name="Detter C."/>
            <person name="Pujic P."/>
            <person name="Bruce D."/>
            <person name="Lavire C."/>
            <person name="Challacombe J.F."/>
            <person name="Brettin T.S."/>
            <person name="Berry A.M."/>
        </authorList>
    </citation>
    <scope>NUCLEOTIDE SEQUENCE [LARGE SCALE GENOMIC DNA]</scope>
    <source>
        <strain evidence="4">ATCC 43068 / DSM 8971 / 11B</strain>
    </source>
</reference>
<dbReference type="FunCoup" id="A0LWF2">
    <property type="interactions" value="1"/>
</dbReference>
<dbReference type="ESTHER" id="acic1-a0lwf2">
    <property type="family name" value="Epoxide_hydrolase"/>
</dbReference>
<gene>
    <name evidence="3" type="ordered locus">Acel_1990</name>
</gene>
<dbReference type="InterPro" id="IPR000073">
    <property type="entry name" value="AB_hydrolase_1"/>
</dbReference>
<dbReference type="InterPro" id="IPR000639">
    <property type="entry name" value="Epox_hydrolase-like"/>
</dbReference>
<dbReference type="EMBL" id="CP000481">
    <property type="protein sequence ID" value="ABK53762.1"/>
    <property type="molecule type" value="Genomic_DNA"/>
</dbReference>
<dbReference type="OrthoDB" id="2987348at2"/>
<dbReference type="Pfam" id="PF00561">
    <property type="entry name" value="Abhydrolase_1"/>
    <property type="match status" value="1"/>
</dbReference>
<protein>
    <submittedName>
        <fullName evidence="3">Alpha/beta hydrolase fold protein</fullName>
    </submittedName>
</protein>
<dbReference type="PRINTS" id="PR00111">
    <property type="entry name" value="ABHYDROLASE"/>
</dbReference>
<dbReference type="STRING" id="351607.Acel_1990"/>
<dbReference type="KEGG" id="ace:Acel_1990"/>
<keyword evidence="4" id="KW-1185">Reference proteome</keyword>
<evidence type="ECO:0000313" key="3">
    <source>
        <dbReference type="EMBL" id="ABK53762.1"/>
    </source>
</evidence>
<keyword evidence="1 3" id="KW-0378">Hydrolase</keyword>
<dbReference type="HOGENOM" id="CLU_020336_7_3_11"/>
<dbReference type="Gene3D" id="3.40.50.1820">
    <property type="entry name" value="alpha/beta hydrolase"/>
    <property type="match status" value="1"/>
</dbReference>
<accession>A0LWF2</accession>
<dbReference type="AlphaFoldDB" id="A0LWF2"/>
<feature type="domain" description="AB hydrolase-1" evidence="2">
    <location>
        <begin position="36"/>
        <end position="290"/>
    </location>
</feature>
<dbReference type="InterPro" id="IPR029058">
    <property type="entry name" value="AB_hydrolase_fold"/>
</dbReference>
<evidence type="ECO:0000313" key="4">
    <source>
        <dbReference type="Proteomes" id="UP000008221"/>
    </source>
</evidence>
<dbReference type="RefSeq" id="WP_011720825.1">
    <property type="nucleotide sequence ID" value="NC_008578.1"/>
</dbReference>
<dbReference type="PRINTS" id="PR00412">
    <property type="entry name" value="EPOXHYDRLASE"/>
</dbReference>
<evidence type="ECO:0000256" key="1">
    <source>
        <dbReference type="ARBA" id="ARBA00022801"/>
    </source>
</evidence>
<dbReference type="PANTHER" id="PTHR43329">
    <property type="entry name" value="EPOXIDE HYDROLASE"/>
    <property type="match status" value="1"/>
</dbReference>
<name>A0LWF2_ACIC1</name>
<proteinExistence type="predicted"/>
<sequence length="308" mass="34213">MPIPDHAVVFAEGPWGHRDITANGMRFHAAELGDGPLVLLLHGFPQFWWSMRHLLQDVASAGYRCVAPDLRGYGGSDKPPRGYDAFTLAGDVAGMIRALGARDAVLIGHDWGGFAAWTTAALYPALVRGLVVLGAAHPLRARTALVTDPGGQLRASAPLFTYQLPWWPERALVRRDAEAVATLLTAWSAGGWRDDDALRRYRAHMQIPHVAHSALEYFRWWMRSQFRADGLRFARLLRRSRIQAPTLQLHGGADPFVLPRTAAGSGRYVDGAYSWRVIADAGHLLPEEKPKLVGQEILHWLDELDRSR</sequence>
<dbReference type="Proteomes" id="UP000008221">
    <property type="component" value="Chromosome"/>
</dbReference>
<dbReference type="SUPFAM" id="SSF53474">
    <property type="entry name" value="alpha/beta-Hydrolases"/>
    <property type="match status" value="1"/>
</dbReference>
<dbReference type="GO" id="GO:0016787">
    <property type="term" value="F:hydrolase activity"/>
    <property type="evidence" value="ECO:0007669"/>
    <property type="project" value="UniProtKB-KW"/>
</dbReference>
<evidence type="ECO:0000259" key="2">
    <source>
        <dbReference type="Pfam" id="PF00561"/>
    </source>
</evidence>